<evidence type="ECO:0000259" key="1">
    <source>
        <dbReference type="PROSITE" id="PS50181"/>
    </source>
</evidence>
<dbReference type="PANTHER" id="PTHR32278">
    <property type="entry name" value="F-BOX DOMAIN-CONTAINING PROTEIN"/>
    <property type="match status" value="1"/>
</dbReference>
<evidence type="ECO:0000313" key="3">
    <source>
        <dbReference type="Proteomes" id="UP001163823"/>
    </source>
</evidence>
<dbReference type="Pfam" id="PF12937">
    <property type="entry name" value="F-box-like"/>
    <property type="match status" value="1"/>
</dbReference>
<dbReference type="InterPro" id="IPR001810">
    <property type="entry name" value="F-box_dom"/>
</dbReference>
<reference evidence="2" key="1">
    <citation type="journal article" date="2023" name="Science">
        <title>Elucidation of the pathway for biosynthesis of saponin adjuvants from the soapbark tree.</title>
        <authorList>
            <person name="Reed J."/>
            <person name="Orme A."/>
            <person name="El-Demerdash A."/>
            <person name="Owen C."/>
            <person name="Martin L.B.B."/>
            <person name="Misra R.C."/>
            <person name="Kikuchi S."/>
            <person name="Rejzek M."/>
            <person name="Martin A.C."/>
            <person name="Harkess A."/>
            <person name="Leebens-Mack J."/>
            <person name="Louveau T."/>
            <person name="Stephenson M.J."/>
            <person name="Osbourn A."/>
        </authorList>
    </citation>
    <scope>NUCLEOTIDE SEQUENCE</scope>
    <source>
        <strain evidence="2">S10</strain>
    </source>
</reference>
<evidence type="ECO:0000313" key="2">
    <source>
        <dbReference type="EMBL" id="KAJ7942508.1"/>
    </source>
</evidence>
<dbReference type="InterPro" id="IPR036047">
    <property type="entry name" value="F-box-like_dom_sf"/>
</dbReference>
<dbReference type="SUPFAM" id="SSF81383">
    <property type="entry name" value="F-box domain"/>
    <property type="match status" value="1"/>
</dbReference>
<dbReference type="Pfam" id="PF14299">
    <property type="entry name" value="PP2"/>
    <property type="match status" value="1"/>
</dbReference>
<sequence length="292" mass="33013">MGNCSCVHNFRKQIAYEEMMKEQRSDTRIDMSLVLPEDCISQIISYTSPQDACRAALVSSFLREAADSDAVWEKFLPSDVKDIISQSSSPPSAYLNSLSKKRLYHHLCDHPIILGNGTLSFQLEKQTGKKCFMVGARDLSVRGGEATGPIQSVPDSRFSEVAELKLLQYYRIKGELETKILSPKTTYVAYLVFKLGKTRGGREYIPVQLRVYFERNKNERGRSVYLDPVQHRRPSQKDGGNGWMQAEMGEFFNEDGDDGPVFCSLQETGELTTSYSVQCSLLVEGIEFRPKF</sequence>
<dbReference type="SMART" id="SM00256">
    <property type="entry name" value="FBOX"/>
    <property type="match status" value="1"/>
</dbReference>
<dbReference type="EMBL" id="JARAOO010000033">
    <property type="protein sequence ID" value="KAJ7942508.1"/>
    <property type="molecule type" value="Genomic_DNA"/>
</dbReference>
<proteinExistence type="predicted"/>
<dbReference type="PROSITE" id="PS50181">
    <property type="entry name" value="FBOX"/>
    <property type="match status" value="1"/>
</dbReference>
<dbReference type="Gene3D" id="1.20.1280.50">
    <property type="match status" value="1"/>
</dbReference>
<dbReference type="PANTHER" id="PTHR32278:SF135">
    <property type="entry name" value="F-BOX PROTEIN PP2-B12"/>
    <property type="match status" value="1"/>
</dbReference>
<dbReference type="Proteomes" id="UP001163823">
    <property type="component" value="Unassembled WGS sequence"/>
</dbReference>
<dbReference type="KEGG" id="qsa:O6P43_034450"/>
<protein>
    <submittedName>
        <fullName evidence="2">F-box protein</fullName>
    </submittedName>
</protein>
<feature type="domain" description="F-box" evidence="1">
    <location>
        <begin position="29"/>
        <end position="75"/>
    </location>
</feature>
<organism evidence="2 3">
    <name type="scientific">Quillaja saponaria</name>
    <name type="common">Soap bark tree</name>
    <dbReference type="NCBI Taxonomy" id="32244"/>
    <lineage>
        <taxon>Eukaryota</taxon>
        <taxon>Viridiplantae</taxon>
        <taxon>Streptophyta</taxon>
        <taxon>Embryophyta</taxon>
        <taxon>Tracheophyta</taxon>
        <taxon>Spermatophyta</taxon>
        <taxon>Magnoliopsida</taxon>
        <taxon>eudicotyledons</taxon>
        <taxon>Gunneridae</taxon>
        <taxon>Pentapetalae</taxon>
        <taxon>rosids</taxon>
        <taxon>fabids</taxon>
        <taxon>Fabales</taxon>
        <taxon>Quillajaceae</taxon>
        <taxon>Quillaja</taxon>
    </lineage>
</organism>
<gene>
    <name evidence="2" type="ORF">O6P43_034450</name>
</gene>
<dbReference type="AlphaFoldDB" id="A0AAD7P516"/>
<dbReference type="CDD" id="cd22162">
    <property type="entry name" value="F-box_AtSKIP3-like"/>
    <property type="match status" value="1"/>
</dbReference>
<keyword evidence="3" id="KW-1185">Reference proteome</keyword>
<dbReference type="InterPro" id="IPR025886">
    <property type="entry name" value="PP2-like"/>
</dbReference>
<accession>A0AAD7P516</accession>
<comment type="caution">
    <text evidence="2">The sequence shown here is derived from an EMBL/GenBank/DDBJ whole genome shotgun (WGS) entry which is preliminary data.</text>
</comment>
<name>A0AAD7P516_QUISA</name>